<sequence length="106" mass="12258">MKNKMLALNYLQTSLSEIVDHNDPEQTKEFQLMAAVLFRDEDGSHDDYCTNIKTTEDKEAEQSGDELILATNDCLMRRSQLFDRIVEFFPESMTQPRSNLIDLVPL</sequence>
<protein>
    <submittedName>
        <fullName evidence="1">Uncharacterized protein</fullName>
    </submittedName>
</protein>
<dbReference type="OrthoDB" id="8051391at2759"/>
<reference evidence="1" key="1">
    <citation type="submission" date="2013-04" db="EMBL/GenBank/DDBJ databases">
        <authorList>
            <person name="Qu J."/>
            <person name="Murali S.C."/>
            <person name="Bandaranaike D."/>
            <person name="Bellair M."/>
            <person name="Blankenburg K."/>
            <person name="Chao H."/>
            <person name="Dinh H."/>
            <person name="Doddapaneni H."/>
            <person name="Downs B."/>
            <person name="Dugan-Rocha S."/>
            <person name="Elkadiri S."/>
            <person name="Gnanaolivu R.D."/>
            <person name="Hernandez B."/>
            <person name="Javaid M."/>
            <person name="Jayaseelan J.C."/>
            <person name="Lee S."/>
            <person name="Li M."/>
            <person name="Ming W."/>
            <person name="Munidasa M."/>
            <person name="Muniz J."/>
            <person name="Nguyen L."/>
            <person name="Ongeri F."/>
            <person name="Osuji N."/>
            <person name="Pu L.-L."/>
            <person name="Puazo M."/>
            <person name="Qu C."/>
            <person name="Quiroz J."/>
            <person name="Raj R."/>
            <person name="Weissenberger G."/>
            <person name="Xin Y."/>
            <person name="Zou X."/>
            <person name="Han Y."/>
            <person name="Richards S."/>
            <person name="Worley K."/>
            <person name="Muzny D."/>
            <person name="Gibbs R."/>
        </authorList>
    </citation>
    <scope>NUCLEOTIDE SEQUENCE</scope>
    <source>
        <strain evidence="1">Sampled in the wild</strain>
    </source>
</reference>
<name>A0A8K0P118_LADFU</name>
<dbReference type="InterPro" id="IPR052456">
    <property type="entry name" value="CTLH_complex_component"/>
</dbReference>
<dbReference type="PANTHER" id="PTHR15526">
    <property type="entry name" value="MUSKELIN"/>
    <property type="match status" value="1"/>
</dbReference>
<dbReference type="EMBL" id="KZ308316">
    <property type="protein sequence ID" value="KAG8227239.1"/>
    <property type="molecule type" value="Genomic_DNA"/>
</dbReference>
<dbReference type="Proteomes" id="UP000792457">
    <property type="component" value="Unassembled WGS sequence"/>
</dbReference>
<organism evidence="1 2">
    <name type="scientific">Ladona fulva</name>
    <name type="common">Scarce chaser dragonfly</name>
    <name type="synonym">Libellula fulva</name>
    <dbReference type="NCBI Taxonomy" id="123851"/>
    <lineage>
        <taxon>Eukaryota</taxon>
        <taxon>Metazoa</taxon>
        <taxon>Ecdysozoa</taxon>
        <taxon>Arthropoda</taxon>
        <taxon>Hexapoda</taxon>
        <taxon>Insecta</taxon>
        <taxon>Pterygota</taxon>
        <taxon>Palaeoptera</taxon>
        <taxon>Odonata</taxon>
        <taxon>Epiprocta</taxon>
        <taxon>Anisoptera</taxon>
        <taxon>Libelluloidea</taxon>
        <taxon>Libellulidae</taxon>
        <taxon>Ladona</taxon>
    </lineage>
</organism>
<proteinExistence type="predicted"/>
<accession>A0A8K0P118</accession>
<dbReference type="GO" id="GO:0005737">
    <property type="term" value="C:cytoplasm"/>
    <property type="evidence" value="ECO:0007669"/>
    <property type="project" value="TreeGrafter"/>
</dbReference>
<gene>
    <name evidence="1" type="ORF">J437_LFUL003970</name>
</gene>
<reference evidence="1" key="2">
    <citation type="submission" date="2017-10" db="EMBL/GenBank/DDBJ databases">
        <title>Ladona fulva Genome sequencing and assembly.</title>
        <authorList>
            <person name="Murali S."/>
            <person name="Richards S."/>
            <person name="Bandaranaike D."/>
            <person name="Bellair M."/>
            <person name="Blankenburg K."/>
            <person name="Chao H."/>
            <person name="Dinh H."/>
            <person name="Doddapaneni H."/>
            <person name="Dugan-Rocha S."/>
            <person name="Elkadiri S."/>
            <person name="Gnanaolivu R."/>
            <person name="Hernandez B."/>
            <person name="Skinner E."/>
            <person name="Javaid M."/>
            <person name="Lee S."/>
            <person name="Li M."/>
            <person name="Ming W."/>
            <person name="Munidasa M."/>
            <person name="Muniz J."/>
            <person name="Nguyen L."/>
            <person name="Hughes D."/>
            <person name="Osuji N."/>
            <person name="Pu L.-L."/>
            <person name="Puazo M."/>
            <person name="Qu C."/>
            <person name="Quiroz J."/>
            <person name="Raj R."/>
            <person name="Weissenberger G."/>
            <person name="Xin Y."/>
            <person name="Zou X."/>
            <person name="Han Y."/>
            <person name="Worley K."/>
            <person name="Muzny D."/>
            <person name="Gibbs R."/>
        </authorList>
    </citation>
    <scope>NUCLEOTIDE SEQUENCE</scope>
    <source>
        <strain evidence="1">Sampled in the wild</strain>
    </source>
</reference>
<evidence type="ECO:0000313" key="1">
    <source>
        <dbReference type="EMBL" id="KAG8227239.1"/>
    </source>
</evidence>
<evidence type="ECO:0000313" key="2">
    <source>
        <dbReference type="Proteomes" id="UP000792457"/>
    </source>
</evidence>
<dbReference type="AlphaFoldDB" id="A0A8K0P118"/>
<comment type="caution">
    <text evidence="1">The sequence shown here is derived from an EMBL/GenBank/DDBJ whole genome shotgun (WGS) entry which is preliminary data.</text>
</comment>
<keyword evidence="2" id="KW-1185">Reference proteome</keyword>
<dbReference type="PANTHER" id="PTHR15526:SF5">
    <property type="entry name" value="MUSKELIN"/>
    <property type="match status" value="1"/>
</dbReference>